<organism evidence="10 11">
    <name type="scientific">Elsinoe australis</name>
    <dbReference type="NCBI Taxonomy" id="40998"/>
    <lineage>
        <taxon>Eukaryota</taxon>
        <taxon>Fungi</taxon>
        <taxon>Dikarya</taxon>
        <taxon>Ascomycota</taxon>
        <taxon>Pezizomycotina</taxon>
        <taxon>Dothideomycetes</taxon>
        <taxon>Dothideomycetidae</taxon>
        <taxon>Myriangiales</taxon>
        <taxon>Elsinoaceae</taxon>
        <taxon>Elsinoe</taxon>
    </lineage>
</organism>
<dbReference type="EMBL" id="PTQR01000028">
    <property type="protein sequence ID" value="TKX25439.1"/>
    <property type="molecule type" value="Genomic_DNA"/>
</dbReference>
<protein>
    <recommendedName>
        <fullName evidence="3 8">Mediator of RNA polymerase II transcription subunit 18</fullName>
    </recommendedName>
    <alternativeName>
        <fullName evidence="7 8">Mediator complex subunit 18</fullName>
    </alternativeName>
</protein>
<dbReference type="GO" id="GO:0006369">
    <property type="term" value="P:termination of RNA polymerase II transcription"/>
    <property type="evidence" value="ECO:0007669"/>
    <property type="project" value="TreeGrafter"/>
</dbReference>
<keyword evidence="8" id="KW-0010">Activator</keyword>
<comment type="subunit">
    <text evidence="8">Component of the Mediator complex.</text>
</comment>
<feature type="region of interest" description="Disordered" evidence="9">
    <location>
        <begin position="82"/>
        <end position="115"/>
    </location>
</feature>
<sequence>MHELSLFAQVPAARHAQALNILAGLAAMQPSEIFTRHIVFQPHKAATDPNQISKKKASGPQQPQQLALLQLVRTLSRDDFGRDDDHFEGNAADTAMGGTETTDRQPFGTNESQWSTRIQEIPEPETKTVVLRKVIEESTPAQGVKQYLDDSKNIKFINEYFTEGHRFIRGDIILHLHRVLVAKPQPDTNAPRITLPPLEELILLDTSGAFVLEATVRIEDRSKPALVSTATEQLLALKNELKGSIDLRVPERLSMDTRVRDMQ</sequence>
<evidence type="ECO:0000256" key="6">
    <source>
        <dbReference type="ARBA" id="ARBA00023242"/>
    </source>
</evidence>
<dbReference type="GO" id="GO:0070847">
    <property type="term" value="C:core mediator complex"/>
    <property type="evidence" value="ECO:0007669"/>
    <property type="project" value="TreeGrafter"/>
</dbReference>
<evidence type="ECO:0000313" key="10">
    <source>
        <dbReference type="EMBL" id="TKX25439.1"/>
    </source>
</evidence>
<comment type="caution">
    <text evidence="10">The sequence shown here is derived from an EMBL/GenBank/DDBJ whole genome shotgun (WGS) entry which is preliminary data.</text>
</comment>
<gene>
    <name evidence="8" type="primary">MED18</name>
    <name evidence="10" type="ORF">C1H76_2087</name>
</gene>
<evidence type="ECO:0000256" key="2">
    <source>
        <dbReference type="ARBA" id="ARBA00009814"/>
    </source>
</evidence>
<proteinExistence type="inferred from homology"/>
<evidence type="ECO:0000256" key="3">
    <source>
        <dbReference type="ARBA" id="ARBA00019612"/>
    </source>
</evidence>
<accession>A0A4U7B3L4</accession>
<dbReference type="InterPro" id="IPR019095">
    <property type="entry name" value="Mediator_Med18"/>
</dbReference>
<dbReference type="Gene3D" id="2.40.320.10">
    <property type="entry name" value="Hypothetical Protein Pfu-838710-001"/>
    <property type="match status" value="1"/>
</dbReference>
<evidence type="ECO:0000256" key="9">
    <source>
        <dbReference type="SAM" id="MobiDB-lite"/>
    </source>
</evidence>
<evidence type="ECO:0000256" key="8">
    <source>
        <dbReference type="RuleBase" id="RU364150"/>
    </source>
</evidence>
<evidence type="ECO:0000256" key="5">
    <source>
        <dbReference type="ARBA" id="ARBA00023163"/>
    </source>
</evidence>
<dbReference type="Pfam" id="PF09637">
    <property type="entry name" value="Med18"/>
    <property type="match status" value="1"/>
</dbReference>
<dbReference type="GO" id="GO:0016592">
    <property type="term" value="C:mediator complex"/>
    <property type="evidence" value="ECO:0007669"/>
    <property type="project" value="InterPro"/>
</dbReference>
<keyword evidence="4 8" id="KW-0805">Transcription regulation</keyword>
<keyword evidence="5 8" id="KW-0804">Transcription</keyword>
<evidence type="ECO:0000256" key="7">
    <source>
        <dbReference type="ARBA" id="ARBA00032012"/>
    </source>
</evidence>
<dbReference type="PANTHER" id="PTHR13321">
    <property type="entry name" value="MEDIATOR OF RNA POLYMERASE II TRANSCRIPTION, SUBUNIT 18"/>
    <property type="match status" value="1"/>
</dbReference>
<dbReference type="GO" id="GO:0003712">
    <property type="term" value="F:transcription coregulator activity"/>
    <property type="evidence" value="ECO:0007669"/>
    <property type="project" value="InterPro"/>
</dbReference>
<reference evidence="10 11" key="1">
    <citation type="submission" date="2018-02" db="EMBL/GenBank/DDBJ databases">
        <title>Draft genome sequences of Elsinoe sp., causing black scab on jojoba.</title>
        <authorList>
            <person name="Stodart B."/>
            <person name="Jeffress S."/>
            <person name="Ash G."/>
            <person name="Arun Chinnappa K."/>
        </authorList>
    </citation>
    <scope>NUCLEOTIDE SEQUENCE [LARGE SCALE GENOMIC DNA]</scope>
    <source>
        <strain evidence="10 11">Hillstone_2</strain>
    </source>
</reference>
<evidence type="ECO:0000256" key="1">
    <source>
        <dbReference type="ARBA" id="ARBA00004123"/>
    </source>
</evidence>
<name>A0A4U7B3L4_9PEZI</name>
<dbReference type="PANTHER" id="PTHR13321:SF2">
    <property type="entry name" value="MEDIATOR OF RNA POLYMERASE II TRANSCRIPTION SUBUNIT 18"/>
    <property type="match status" value="1"/>
</dbReference>
<evidence type="ECO:0000256" key="4">
    <source>
        <dbReference type="ARBA" id="ARBA00023015"/>
    </source>
</evidence>
<keyword evidence="6 8" id="KW-0539">Nucleus</keyword>
<comment type="function">
    <text evidence="8">Component of the Mediator complex, a coactivator involved in the regulated transcription of nearly all RNA polymerase II-dependent genes. Mediator functions as a bridge to convey information from gene-specific regulatory proteins to the basal RNA polymerase II transcription machinery. Mediator is recruited to promoters by direct interactions with regulatory proteins and serves as a scaffold for the assembly of a functional preinitiation complex with RNA polymerase II and the general transcription factors.</text>
</comment>
<dbReference type="GO" id="GO:0006357">
    <property type="term" value="P:regulation of transcription by RNA polymerase II"/>
    <property type="evidence" value="ECO:0007669"/>
    <property type="project" value="InterPro"/>
</dbReference>
<comment type="subcellular location">
    <subcellularLocation>
        <location evidence="1 8">Nucleus</location>
    </subcellularLocation>
</comment>
<evidence type="ECO:0000313" key="11">
    <source>
        <dbReference type="Proteomes" id="UP000308133"/>
    </source>
</evidence>
<dbReference type="AlphaFoldDB" id="A0A4U7B3L4"/>
<dbReference type="Proteomes" id="UP000308133">
    <property type="component" value="Unassembled WGS sequence"/>
</dbReference>
<comment type="similarity">
    <text evidence="2 8">Belongs to the Mediator complex subunit 18 family.</text>
</comment>